<keyword evidence="3" id="KW-1185">Reference proteome</keyword>
<sequence>MQTRTTLRGATAAFALCAALAGGTAAASAEPLKLEPAAPETTVSVSEQMTSTGSSTISASVNAKVACVFQNTLSGHKLDC</sequence>
<dbReference type="EMBL" id="JAGGMR010000001">
    <property type="protein sequence ID" value="MBP2190001.1"/>
    <property type="molecule type" value="Genomic_DNA"/>
</dbReference>
<evidence type="ECO:0000313" key="2">
    <source>
        <dbReference type="EMBL" id="MBP2190001.1"/>
    </source>
</evidence>
<accession>A0ABS4QH55</accession>
<name>A0ABS4QH55_9NOCA</name>
<evidence type="ECO:0000313" key="3">
    <source>
        <dbReference type="Proteomes" id="UP001519325"/>
    </source>
</evidence>
<proteinExistence type="predicted"/>
<feature type="signal peptide" evidence="1">
    <location>
        <begin position="1"/>
        <end position="29"/>
    </location>
</feature>
<evidence type="ECO:0000256" key="1">
    <source>
        <dbReference type="SAM" id="SignalP"/>
    </source>
</evidence>
<comment type="caution">
    <text evidence="2">The sequence shown here is derived from an EMBL/GenBank/DDBJ whole genome shotgun (WGS) entry which is preliminary data.</text>
</comment>
<protein>
    <submittedName>
        <fullName evidence="2">ABC-type phosphate transport system substrate-binding protein</fullName>
    </submittedName>
</protein>
<organism evidence="2 3">
    <name type="scientific">Nocardia goodfellowii</name>
    <dbReference type="NCBI Taxonomy" id="882446"/>
    <lineage>
        <taxon>Bacteria</taxon>
        <taxon>Bacillati</taxon>
        <taxon>Actinomycetota</taxon>
        <taxon>Actinomycetes</taxon>
        <taxon>Mycobacteriales</taxon>
        <taxon>Nocardiaceae</taxon>
        <taxon>Nocardia</taxon>
    </lineage>
</organism>
<feature type="chain" id="PRO_5046503393" evidence="1">
    <location>
        <begin position="30"/>
        <end position="80"/>
    </location>
</feature>
<reference evidence="2 3" key="1">
    <citation type="submission" date="2021-03" db="EMBL/GenBank/DDBJ databases">
        <title>Sequencing the genomes of 1000 actinobacteria strains.</title>
        <authorList>
            <person name="Klenk H.-P."/>
        </authorList>
    </citation>
    <scope>NUCLEOTIDE SEQUENCE [LARGE SCALE GENOMIC DNA]</scope>
    <source>
        <strain evidence="2 3">DSM 45516</strain>
    </source>
</reference>
<gene>
    <name evidence="2" type="ORF">BJ987_002902</name>
</gene>
<dbReference type="Proteomes" id="UP001519325">
    <property type="component" value="Unassembled WGS sequence"/>
</dbReference>
<keyword evidence="1" id="KW-0732">Signal</keyword>
<dbReference type="RefSeq" id="WP_209889501.1">
    <property type="nucleotide sequence ID" value="NZ_JAGGMR010000001.1"/>
</dbReference>